<feature type="domain" description="JmjC" evidence="3">
    <location>
        <begin position="341"/>
        <end position="530"/>
    </location>
</feature>
<keyword evidence="5" id="KW-1185">Reference proteome</keyword>
<dbReference type="GO" id="GO:0032452">
    <property type="term" value="F:histone demethylase activity"/>
    <property type="evidence" value="ECO:0007669"/>
    <property type="project" value="TreeGrafter"/>
</dbReference>
<sequence length="907" mass="101296">MDLSSLMSAAQKGVEALHPSPQTRGGAPDVEMVDETTSRPNNSSAHSSGAEDVTDAPLALYYARIDKLEGEMTKRLTELKEENRQLTDKWMNVLQEAEVDGQVDTTNDETGSANDAQGPARTSRSPAGLAEQRPQKRRGSSISSSKVKVMIREFQSRQDSIDDLSRYFVKQVASLRKASTAPTFGAPRPSSTTTTAGRNSQLPSDDKPPRRLQISQPQTATSSESQKTFTLTLNEMGKNLTRNLQRFARDEAFAGIIDINDPTGILDVSWAGLTNKLRHREAGETDTTQVWYGYGRGDEEDSDAVEDAGEGWCNLFVNKNMSTLKMPKYPRGIQRPSPAQASKFLDDLVDKLPEKPCTYYVGGSIDSRLDNLVDSGNQLTSYDKTLPGITSVYCHLGDASSGTALHHEDAAFWSCNLTLVGFKLWILIDEKDNDKLHKFLKRHWVQPPEDSTPQVCDQWARHLCLVFGPKRLTKEQIGHSVLVTGPKQMVVTRPGQYHLVINYCSSFAISTNFLLPDEPLFPETISTCPECGLYRLDDPANHPVDAGGDGTNKASRTQTTPKAATKKTPAKPRGAKIHENKTQGTSGATTRSQGGLRSVVKELKKYDPKIRIATKDAAADLNTFRLANIIRTRLAIKQFVSLVEHWRRQGGPQQSMPEGEETEFQVLTRRLQTIDRATQSAHLGQLQVRAGEFYLAWELAKHRASEGRERSSSALCEDIYTSLGWKKTRFETHRDHGNKWLALCDKGVVPQSYRPGLICFIFFGKRFNKFKVSHTDYLEPKPGKKVDTKSFARMLRGSYINAICEAGEAFLGALEGSQEVKFQFEVETNTDWDNIDEDEVMRLLCQVREKDVDKHMSDGSDLTDLTDFDPNQFAEGEGHDEFDEYNEDDEDDEDDDIDDESAYDSDE</sequence>
<evidence type="ECO:0000259" key="3">
    <source>
        <dbReference type="PROSITE" id="PS51184"/>
    </source>
</evidence>
<dbReference type="InterPro" id="IPR003347">
    <property type="entry name" value="JmjC_dom"/>
</dbReference>
<dbReference type="GO" id="GO:0005634">
    <property type="term" value="C:nucleus"/>
    <property type="evidence" value="ECO:0007669"/>
    <property type="project" value="TreeGrafter"/>
</dbReference>
<feature type="region of interest" description="Disordered" evidence="2">
    <location>
        <begin position="542"/>
        <end position="594"/>
    </location>
</feature>
<feature type="coiled-coil region" evidence="1">
    <location>
        <begin position="65"/>
        <end position="96"/>
    </location>
</feature>
<protein>
    <recommendedName>
        <fullName evidence="3">JmjC domain-containing protein</fullName>
    </recommendedName>
</protein>
<feature type="compositionally biased region" description="Basic residues" evidence="2">
    <location>
        <begin position="564"/>
        <end position="575"/>
    </location>
</feature>
<dbReference type="GO" id="GO:0010468">
    <property type="term" value="P:regulation of gene expression"/>
    <property type="evidence" value="ECO:0007669"/>
    <property type="project" value="TreeGrafter"/>
</dbReference>
<gene>
    <name evidence="4" type="ORF">CEP54_014687</name>
</gene>
<feature type="region of interest" description="Disordered" evidence="2">
    <location>
        <begin position="1"/>
        <end position="54"/>
    </location>
</feature>
<dbReference type="SMART" id="SM00558">
    <property type="entry name" value="JmjC"/>
    <property type="match status" value="1"/>
</dbReference>
<dbReference type="EMBL" id="NKCI01000291">
    <property type="protein sequence ID" value="RSL44431.1"/>
    <property type="molecule type" value="Genomic_DNA"/>
</dbReference>
<dbReference type="AlphaFoldDB" id="A0A428NUI3"/>
<evidence type="ECO:0000256" key="2">
    <source>
        <dbReference type="SAM" id="MobiDB-lite"/>
    </source>
</evidence>
<dbReference type="Pfam" id="PF02373">
    <property type="entry name" value="JmjC"/>
    <property type="match status" value="1"/>
</dbReference>
<reference evidence="4 5" key="1">
    <citation type="submission" date="2017-06" db="EMBL/GenBank/DDBJ databases">
        <title>Comparative genomic analysis of Ambrosia Fusariam Clade fungi.</title>
        <authorList>
            <person name="Stajich J.E."/>
            <person name="Carrillo J."/>
            <person name="Kijimoto T."/>
            <person name="Eskalen A."/>
            <person name="O'Donnell K."/>
            <person name="Kasson M."/>
        </authorList>
    </citation>
    <scope>NUCLEOTIDE SEQUENCE [LARGE SCALE GENOMIC DNA]</scope>
    <source>
        <strain evidence="4 5">NRRL62584</strain>
    </source>
</reference>
<name>A0A428NUI3_9HYPO</name>
<accession>A0A428NUI3</accession>
<dbReference type="GO" id="GO:0000785">
    <property type="term" value="C:chromatin"/>
    <property type="evidence" value="ECO:0007669"/>
    <property type="project" value="TreeGrafter"/>
</dbReference>
<feature type="compositionally biased region" description="Polar residues" evidence="2">
    <location>
        <begin position="213"/>
        <end position="227"/>
    </location>
</feature>
<feature type="region of interest" description="Disordered" evidence="2">
    <location>
        <begin position="178"/>
        <end position="227"/>
    </location>
</feature>
<feature type="compositionally biased region" description="Polar residues" evidence="2">
    <location>
        <begin position="582"/>
        <end position="594"/>
    </location>
</feature>
<evidence type="ECO:0000256" key="1">
    <source>
        <dbReference type="SAM" id="Coils"/>
    </source>
</evidence>
<dbReference type="SUPFAM" id="SSF51197">
    <property type="entry name" value="Clavaminate synthase-like"/>
    <property type="match status" value="1"/>
</dbReference>
<feature type="compositionally biased region" description="Polar residues" evidence="2">
    <location>
        <begin position="103"/>
        <end position="125"/>
    </location>
</feature>
<proteinExistence type="predicted"/>
<dbReference type="PROSITE" id="PS51184">
    <property type="entry name" value="JMJC"/>
    <property type="match status" value="1"/>
</dbReference>
<dbReference type="PANTHER" id="PTHR10694">
    <property type="entry name" value="LYSINE-SPECIFIC DEMETHYLASE"/>
    <property type="match status" value="1"/>
</dbReference>
<comment type="caution">
    <text evidence="4">The sequence shown here is derived from an EMBL/GenBank/DDBJ whole genome shotgun (WGS) entry which is preliminary data.</text>
</comment>
<dbReference type="Gene3D" id="2.60.120.650">
    <property type="entry name" value="Cupin"/>
    <property type="match status" value="1"/>
</dbReference>
<feature type="compositionally biased region" description="Polar residues" evidence="2">
    <location>
        <begin position="38"/>
        <end position="47"/>
    </location>
</feature>
<feature type="compositionally biased region" description="Polar residues" evidence="2">
    <location>
        <begin position="189"/>
        <end position="203"/>
    </location>
</feature>
<feature type="region of interest" description="Disordered" evidence="2">
    <location>
        <begin position="102"/>
        <end position="146"/>
    </location>
</feature>
<evidence type="ECO:0000313" key="5">
    <source>
        <dbReference type="Proteomes" id="UP000288168"/>
    </source>
</evidence>
<dbReference type="OrthoDB" id="5153694at2759"/>
<organism evidence="4 5">
    <name type="scientific">Fusarium duplospermum</name>
    <dbReference type="NCBI Taxonomy" id="1325734"/>
    <lineage>
        <taxon>Eukaryota</taxon>
        <taxon>Fungi</taxon>
        <taxon>Dikarya</taxon>
        <taxon>Ascomycota</taxon>
        <taxon>Pezizomycotina</taxon>
        <taxon>Sordariomycetes</taxon>
        <taxon>Hypocreomycetidae</taxon>
        <taxon>Hypocreales</taxon>
        <taxon>Nectriaceae</taxon>
        <taxon>Fusarium</taxon>
        <taxon>Fusarium solani species complex</taxon>
    </lineage>
</organism>
<dbReference type="Proteomes" id="UP000288168">
    <property type="component" value="Unassembled WGS sequence"/>
</dbReference>
<feature type="region of interest" description="Disordered" evidence="2">
    <location>
        <begin position="855"/>
        <end position="907"/>
    </location>
</feature>
<keyword evidence="1" id="KW-0175">Coiled coil</keyword>
<feature type="compositionally biased region" description="Acidic residues" evidence="2">
    <location>
        <begin position="878"/>
        <end position="907"/>
    </location>
</feature>
<dbReference type="STRING" id="1325734.A0A428NUI3"/>
<evidence type="ECO:0000313" key="4">
    <source>
        <dbReference type="EMBL" id="RSL44431.1"/>
    </source>
</evidence>